<comment type="caution">
    <text evidence="1">The sequence shown here is derived from an EMBL/GenBank/DDBJ whole genome shotgun (WGS) entry which is preliminary data.</text>
</comment>
<reference evidence="1 2" key="1">
    <citation type="submission" date="2012-02" db="EMBL/GenBank/DDBJ databases">
        <title>The Genome Sequence of Parabacteroides distasonis CL09T03C24.</title>
        <authorList>
            <consortium name="The Broad Institute Genome Sequencing Platform"/>
            <person name="Earl A."/>
            <person name="Ward D."/>
            <person name="Feldgarden M."/>
            <person name="Gevers D."/>
            <person name="Zitomersky N.L."/>
            <person name="Coyne M.J."/>
            <person name="Comstock L.E."/>
            <person name="Young S.K."/>
            <person name="Zeng Q."/>
            <person name="Gargeya S."/>
            <person name="Fitzgerald M."/>
            <person name="Haas B."/>
            <person name="Abouelleil A."/>
            <person name="Alvarado L."/>
            <person name="Arachchi H.M."/>
            <person name="Berlin A."/>
            <person name="Chapman S.B."/>
            <person name="Gearin G."/>
            <person name="Goldberg J."/>
            <person name="Griggs A."/>
            <person name="Gujja S."/>
            <person name="Hansen M."/>
            <person name="Heiman D."/>
            <person name="Howarth C."/>
            <person name="Larimer J."/>
            <person name="Lui A."/>
            <person name="MacDonald P.J.P."/>
            <person name="McCowen C."/>
            <person name="Montmayeur A."/>
            <person name="Murphy C."/>
            <person name="Neiman D."/>
            <person name="Pearson M."/>
            <person name="Priest M."/>
            <person name="Roberts A."/>
            <person name="Saif S."/>
            <person name="Shea T."/>
            <person name="Sisk P."/>
            <person name="Stolte C."/>
            <person name="Sykes S."/>
            <person name="Wortman J."/>
            <person name="Nusbaum C."/>
            <person name="Birren B."/>
        </authorList>
    </citation>
    <scope>NUCLEOTIDE SEQUENCE [LARGE SCALE GENOMIC DNA]</scope>
    <source>
        <strain evidence="1 2">CL09T03C24</strain>
    </source>
</reference>
<gene>
    <name evidence="1" type="ORF">HMPREF1059_00280</name>
</gene>
<evidence type="ECO:0000313" key="2">
    <source>
        <dbReference type="Proteomes" id="UP000006262"/>
    </source>
</evidence>
<sequence>MIMDIAEIKRRVDLLKMANNKKYCLIPELAKELKVSKTDLMQFILDNPKLFHTDNQWTYKVMLRSQKVAPNKNLGLGIEEVYILPEDNFRTEEWLQKQKVEKARYIHISEFDYYGVQGYYVSIDKEGDSKYREWLWRNTISKVKEIQSLGVLHKDTFYTGGFGDSFAHPIDYAISPDGLEKLKQAGWTFNQLNPLSR</sequence>
<name>A0AAD2YKJ3_PARDI</name>
<organism evidence="1 2">
    <name type="scientific">Parabacteroides distasonis CL09T03C24</name>
    <dbReference type="NCBI Taxonomy" id="999417"/>
    <lineage>
        <taxon>Bacteria</taxon>
        <taxon>Pseudomonadati</taxon>
        <taxon>Bacteroidota</taxon>
        <taxon>Bacteroidia</taxon>
        <taxon>Bacteroidales</taxon>
        <taxon>Tannerellaceae</taxon>
        <taxon>Parabacteroides</taxon>
    </lineage>
</organism>
<dbReference type="EMBL" id="AGZN01000003">
    <property type="protein sequence ID" value="EKN33239.1"/>
    <property type="molecule type" value="Genomic_DNA"/>
</dbReference>
<dbReference type="AlphaFoldDB" id="A0AAD2YKJ3"/>
<evidence type="ECO:0000313" key="1">
    <source>
        <dbReference type="EMBL" id="EKN33239.1"/>
    </source>
</evidence>
<proteinExistence type="predicted"/>
<accession>A0AAD2YKJ3</accession>
<dbReference type="Proteomes" id="UP000006262">
    <property type="component" value="Unassembled WGS sequence"/>
</dbReference>
<protein>
    <submittedName>
        <fullName evidence="1">Uncharacterized protein</fullName>
    </submittedName>
</protein>